<dbReference type="PANTHER" id="PTHR36762:SF2">
    <property type="entry name" value="LIGHT-REGULATED PROTEIN 1, CHLOROPLASTIC"/>
    <property type="match status" value="1"/>
</dbReference>
<accession>A0A9Q0EYZ2</accession>
<sequence length="138" mass="14817">MKGACCFALGPVAPLKPVKNSSPRTMASSYRLGSSLPSRASAIKAATATLAYETSTVDYSSLFSVFPAEACEILGGEACLAEMFPEAKLKAESRTRNASSEAFDREYLQYNDAKTVFRAEACDDLGAEFCEPDYQNGL</sequence>
<dbReference type="Pfam" id="PF07207">
    <property type="entry name" value="Lir1"/>
    <property type="match status" value="1"/>
</dbReference>
<dbReference type="InterPro" id="IPR009856">
    <property type="entry name" value="Lir1"/>
</dbReference>
<dbReference type="GO" id="GO:0009507">
    <property type="term" value="C:chloroplast"/>
    <property type="evidence" value="ECO:0007669"/>
    <property type="project" value="InterPro"/>
</dbReference>
<evidence type="ECO:0000313" key="1">
    <source>
        <dbReference type="EMBL" id="KAJ4822068.1"/>
    </source>
</evidence>
<protein>
    <submittedName>
        <fullName evidence="1">Light-regulated protein 1, chloroplastic</fullName>
    </submittedName>
</protein>
<reference evidence="1" key="1">
    <citation type="submission" date="2022-02" db="EMBL/GenBank/DDBJ databases">
        <authorList>
            <person name="Henning P.M."/>
            <person name="McCubbin A.G."/>
            <person name="Shore J.S."/>
        </authorList>
    </citation>
    <scope>NUCLEOTIDE SEQUENCE</scope>
    <source>
        <strain evidence="1">F60SS</strain>
        <tissue evidence="1">Leaves</tissue>
    </source>
</reference>
<dbReference type="EMBL" id="JAKUCV010007766">
    <property type="protein sequence ID" value="KAJ4822068.1"/>
    <property type="molecule type" value="Genomic_DNA"/>
</dbReference>
<organism evidence="1 2">
    <name type="scientific">Turnera subulata</name>
    <dbReference type="NCBI Taxonomy" id="218843"/>
    <lineage>
        <taxon>Eukaryota</taxon>
        <taxon>Viridiplantae</taxon>
        <taxon>Streptophyta</taxon>
        <taxon>Embryophyta</taxon>
        <taxon>Tracheophyta</taxon>
        <taxon>Spermatophyta</taxon>
        <taxon>Magnoliopsida</taxon>
        <taxon>eudicotyledons</taxon>
        <taxon>Gunneridae</taxon>
        <taxon>Pentapetalae</taxon>
        <taxon>rosids</taxon>
        <taxon>fabids</taxon>
        <taxon>Malpighiales</taxon>
        <taxon>Passifloraceae</taxon>
        <taxon>Turnera</taxon>
    </lineage>
</organism>
<evidence type="ECO:0000313" key="2">
    <source>
        <dbReference type="Proteomes" id="UP001141552"/>
    </source>
</evidence>
<gene>
    <name evidence="1" type="primary">LIR1</name>
    <name evidence="1" type="ORF">Tsubulata_039492</name>
</gene>
<dbReference type="OrthoDB" id="2011897at2759"/>
<comment type="caution">
    <text evidence="1">The sequence shown here is derived from an EMBL/GenBank/DDBJ whole genome shotgun (WGS) entry which is preliminary data.</text>
</comment>
<keyword evidence="2" id="KW-1185">Reference proteome</keyword>
<dbReference type="PANTHER" id="PTHR36762">
    <property type="entry name" value="LIGHT-REGULATED PROTEIN 1, CHLOROPLASTIC"/>
    <property type="match status" value="1"/>
</dbReference>
<dbReference type="Proteomes" id="UP001141552">
    <property type="component" value="Unassembled WGS sequence"/>
</dbReference>
<name>A0A9Q0EYZ2_9ROSI</name>
<proteinExistence type="predicted"/>
<reference evidence="1" key="2">
    <citation type="journal article" date="2023" name="Plants (Basel)">
        <title>Annotation of the Turnera subulata (Passifloraceae) Draft Genome Reveals the S-Locus Evolved after the Divergence of Turneroideae from Passifloroideae in a Stepwise Manner.</title>
        <authorList>
            <person name="Henning P.M."/>
            <person name="Roalson E.H."/>
            <person name="Mir W."/>
            <person name="McCubbin A.G."/>
            <person name="Shore J.S."/>
        </authorList>
    </citation>
    <scope>NUCLEOTIDE SEQUENCE</scope>
    <source>
        <strain evidence="1">F60SS</strain>
    </source>
</reference>
<dbReference type="AlphaFoldDB" id="A0A9Q0EYZ2"/>